<reference evidence="2 3" key="1">
    <citation type="submission" date="2012-07" db="EMBL/GenBank/DDBJ databases">
        <title>Draft genome sequence of Desulfovibrio magneticus str. Maddingley MBC34 obtained from a metagenomic sequence of a methanogenic enrichment isolated from coal-seam formation water in Victoria, Australia.</title>
        <authorList>
            <person name="Greenfield P."/>
            <person name="Hendry P."/>
            <person name="Li D."/>
            <person name="Rosewarne C.P."/>
            <person name="Tran-Dinh N."/>
            <person name="Elbourne L.D.H."/>
            <person name="Paulsen I.T."/>
            <person name="Midgley D.J."/>
        </authorList>
    </citation>
    <scope>NUCLEOTIDE SEQUENCE [LARGE SCALE GENOMIC DNA]</scope>
    <source>
        <strain evidence="3">Maddingley MBC34</strain>
    </source>
</reference>
<feature type="signal peptide" evidence="1">
    <location>
        <begin position="1"/>
        <end position="25"/>
    </location>
</feature>
<accession>K6HA13</accession>
<dbReference type="InterPro" id="IPR024079">
    <property type="entry name" value="MetalloPept_cat_dom_sf"/>
</dbReference>
<gene>
    <name evidence="2" type="ORF">B193_1957</name>
</gene>
<name>K6HA13_9BACT</name>
<protein>
    <recommendedName>
        <fullName evidence="4">Peptidyl-Asp metalloendopeptidase</fullName>
    </recommendedName>
</protein>
<dbReference type="PATRIC" id="fig|1206767.3.peg.1907"/>
<proteinExistence type="predicted"/>
<evidence type="ECO:0000313" key="2">
    <source>
        <dbReference type="EMBL" id="EKO39333.1"/>
    </source>
</evidence>
<dbReference type="Proteomes" id="UP000006272">
    <property type="component" value="Unassembled WGS sequence"/>
</dbReference>
<organism evidence="2 3">
    <name type="scientific">Solidesulfovibrio magneticus str. Maddingley MBC34</name>
    <dbReference type="NCBI Taxonomy" id="1206767"/>
    <lineage>
        <taxon>Bacteria</taxon>
        <taxon>Pseudomonadati</taxon>
        <taxon>Thermodesulfobacteriota</taxon>
        <taxon>Desulfovibrionia</taxon>
        <taxon>Desulfovibrionales</taxon>
        <taxon>Desulfovibrionaceae</taxon>
        <taxon>Solidesulfovibrio</taxon>
    </lineage>
</organism>
<dbReference type="Pfam" id="PF13688">
    <property type="entry name" value="Reprolysin_5"/>
    <property type="match status" value="1"/>
</dbReference>
<dbReference type="EMBL" id="ALAO01000151">
    <property type="protein sequence ID" value="EKO39333.1"/>
    <property type="molecule type" value="Genomic_DNA"/>
</dbReference>
<dbReference type="Gene3D" id="3.40.390.10">
    <property type="entry name" value="Collagenase (Catalytic Domain)"/>
    <property type="match status" value="1"/>
</dbReference>
<feature type="chain" id="PRO_5003891609" description="Peptidyl-Asp metalloendopeptidase" evidence="1">
    <location>
        <begin position="26"/>
        <end position="445"/>
    </location>
</feature>
<evidence type="ECO:0000256" key="1">
    <source>
        <dbReference type="SAM" id="SignalP"/>
    </source>
</evidence>
<comment type="caution">
    <text evidence="2">The sequence shown here is derived from an EMBL/GenBank/DDBJ whole genome shotgun (WGS) entry which is preliminary data.</text>
</comment>
<evidence type="ECO:0008006" key="4">
    <source>
        <dbReference type="Google" id="ProtNLM"/>
    </source>
</evidence>
<dbReference type="GO" id="GO:0008237">
    <property type="term" value="F:metallopeptidase activity"/>
    <property type="evidence" value="ECO:0007669"/>
    <property type="project" value="InterPro"/>
</dbReference>
<evidence type="ECO:0000313" key="3">
    <source>
        <dbReference type="Proteomes" id="UP000006272"/>
    </source>
</evidence>
<dbReference type="AlphaFoldDB" id="K6HA13"/>
<sequence length="445" mass="46706">MRLTFLVLPAFLMFLAVCCPAVALAAPGVFTPLPDAAVRAAADNAVDKAGGIPAVRSRLVTVDAAALFPMADGGRNAVPDNRLGLNLFDDVTVAMTPTTVETLGPAQTTVLVGENDAATGGQSRFAQTSGVLYGVVRTSGRLLYEIAPAGGDAYVIREIDQGSYPDEHEVVVPDAALPRAADAARAGTAADDGSRIDIMVVYTPSTRTAVGGTAAMASRIALGISETNQGYANSGLVQRFRLVYSGEVDYTESSGDSGFDAALNDLQGTADGKMDNVHALRNAYGADIVSLIINNDAYCGLGYLMTSTASDFAAYAFNVVHYSCATGYYSLAHECGHNQGAQHERANASPPILYSYAYGYQQTAASPPFRTIMAYNCDGGCTRVNYWSNPDVSYNGYPTGVVSTSPTAADNRLTLNNTRTIAANWRQAVTRTGVIAPLNGLLLNQ</sequence>
<dbReference type="SUPFAM" id="SSF55486">
    <property type="entry name" value="Metalloproteases ('zincins'), catalytic domain"/>
    <property type="match status" value="1"/>
</dbReference>
<keyword evidence="1" id="KW-0732">Signal</keyword>